<dbReference type="Gene3D" id="3.90.230.10">
    <property type="entry name" value="Creatinase/methionine aminopeptidase superfamily"/>
    <property type="match status" value="1"/>
</dbReference>
<evidence type="ECO:0000259" key="2">
    <source>
        <dbReference type="Pfam" id="PF01321"/>
    </source>
</evidence>
<dbReference type="Proteomes" id="UP000232227">
    <property type="component" value="Chromosome"/>
</dbReference>
<dbReference type="OrthoDB" id="9806388at2"/>
<name>A0A291IS09_9MOLU</name>
<dbReference type="PRINTS" id="PR00599">
    <property type="entry name" value="MAPEPTIDASE"/>
</dbReference>
<feature type="domain" description="Peptidase M24" evidence="1">
    <location>
        <begin position="137"/>
        <end position="340"/>
    </location>
</feature>
<dbReference type="InterPro" id="IPR001131">
    <property type="entry name" value="Peptidase_M24B_aminopep-P_CS"/>
</dbReference>
<gene>
    <name evidence="3" type="ORF">CP520_01710</name>
</gene>
<dbReference type="SUPFAM" id="SSF55920">
    <property type="entry name" value="Creatinase/aminopeptidase"/>
    <property type="match status" value="1"/>
</dbReference>
<dbReference type="GO" id="GO:0004177">
    <property type="term" value="F:aminopeptidase activity"/>
    <property type="evidence" value="ECO:0007669"/>
    <property type="project" value="UniProtKB-ARBA"/>
</dbReference>
<dbReference type="CDD" id="cd01092">
    <property type="entry name" value="APP-like"/>
    <property type="match status" value="1"/>
</dbReference>
<dbReference type="InterPro" id="IPR001714">
    <property type="entry name" value="Pept_M24_MAP"/>
</dbReference>
<evidence type="ECO:0000313" key="4">
    <source>
        <dbReference type="Proteomes" id="UP000232227"/>
    </source>
</evidence>
<protein>
    <submittedName>
        <fullName evidence="3">Xaa-Pro dipeptidase</fullName>
    </submittedName>
</protein>
<dbReference type="PANTHER" id="PTHR46112">
    <property type="entry name" value="AMINOPEPTIDASE"/>
    <property type="match status" value="1"/>
</dbReference>
<dbReference type="InterPro" id="IPR000587">
    <property type="entry name" value="Creatinase_N"/>
</dbReference>
<reference evidence="3 4" key="1">
    <citation type="submission" date="2017-09" db="EMBL/GenBank/DDBJ databases">
        <title>SPAdes assembly of the Mesoplasma lactucae genome.</title>
        <authorList>
            <person name="Knight T.F."/>
            <person name="Rubinstein R."/>
            <person name="Citino T."/>
        </authorList>
    </citation>
    <scope>NUCLEOTIDE SEQUENCE [LARGE SCALE GENOMIC DNA]</scope>
    <source>
        <strain evidence="3 4">831-C4</strain>
    </source>
</reference>
<dbReference type="RefSeq" id="WP_096862759.1">
    <property type="nucleotide sequence ID" value="NZ_CP023668.1"/>
</dbReference>
<accession>A0A291IS09</accession>
<evidence type="ECO:0000313" key="3">
    <source>
        <dbReference type="EMBL" id="ATG97471.1"/>
    </source>
</evidence>
<sequence length="358" mass="41019">MNKKEIINNLLKENNLDAMMLYSEQNRYWYSQFHSSLGYIFITKNKSYLLLDGRYITAARESKELENIDEIIWFKGDLNKLITDILKQDEVKKIGFESDWVLYRDYQGYKQALKDFEWLPVNTDKIRMIKDEREISYIKKACDITNEVFMDVLRFVQPKMTEQEISIFVSDSFLKHGADKLSFDTIVASGENGSKPHAVPTNRVIKKGDFVTLDMGCYYKGYASDQTRTFLVGEKGTEEMQKIYDTVYQAQSLGISLLKPGAICSDIHNTVAKFIADAGYEGYFNHGLGHGLGIEIHEEPYENPSCRELLKEGMTITVEPGIYIPSVGGVRIEDDFVITKTGSERLTSSPRELMRTKA</sequence>
<dbReference type="InterPro" id="IPR000994">
    <property type="entry name" value="Pept_M24"/>
</dbReference>
<dbReference type="AlphaFoldDB" id="A0A291IS09"/>
<dbReference type="KEGG" id="mlac:CP520_01710"/>
<dbReference type="InterPro" id="IPR050659">
    <property type="entry name" value="Peptidase_M24B"/>
</dbReference>
<dbReference type="Gene3D" id="3.40.350.10">
    <property type="entry name" value="Creatinase/prolidase N-terminal domain"/>
    <property type="match status" value="1"/>
</dbReference>
<proteinExistence type="predicted"/>
<feature type="domain" description="Creatinase N-terminal" evidence="2">
    <location>
        <begin position="9"/>
        <end position="129"/>
    </location>
</feature>
<keyword evidence="4" id="KW-1185">Reference proteome</keyword>
<dbReference type="InterPro" id="IPR036005">
    <property type="entry name" value="Creatinase/aminopeptidase-like"/>
</dbReference>
<dbReference type="Pfam" id="PF00557">
    <property type="entry name" value="Peptidase_M24"/>
    <property type="match status" value="1"/>
</dbReference>
<dbReference type="SUPFAM" id="SSF53092">
    <property type="entry name" value="Creatinase/prolidase N-terminal domain"/>
    <property type="match status" value="1"/>
</dbReference>
<dbReference type="InterPro" id="IPR029149">
    <property type="entry name" value="Creatin/AminoP/Spt16_N"/>
</dbReference>
<dbReference type="PANTHER" id="PTHR46112:SF3">
    <property type="entry name" value="AMINOPEPTIDASE YPDF"/>
    <property type="match status" value="1"/>
</dbReference>
<dbReference type="PROSITE" id="PS00491">
    <property type="entry name" value="PROLINE_PEPTIDASE"/>
    <property type="match status" value="1"/>
</dbReference>
<dbReference type="Pfam" id="PF01321">
    <property type="entry name" value="Creatinase_N"/>
    <property type="match status" value="1"/>
</dbReference>
<dbReference type="EMBL" id="CP023668">
    <property type="protein sequence ID" value="ATG97471.1"/>
    <property type="molecule type" value="Genomic_DNA"/>
</dbReference>
<dbReference type="GO" id="GO:0008235">
    <property type="term" value="F:metalloexopeptidase activity"/>
    <property type="evidence" value="ECO:0007669"/>
    <property type="project" value="UniProtKB-ARBA"/>
</dbReference>
<evidence type="ECO:0000259" key="1">
    <source>
        <dbReference type="Pfam" id="PF00557"/>
    </source>
</evidence>
<organism evidence="3 4">
    <name type="scientific">Mesoplasma lactucae ATCC 49193</name>
    <dbReference type="NCBI Taxonomy" id="81460"/>
    <lineage>
        <taxon>Bacteria</taxon>
        <taxon>Bacillati</taxon>
        <taxon>Mycoplasmatota</taxon>
        <taxon>Mollicutes</taxon>
        <taxon>Entomoplasmatales</taxon>
        <taxon>Entomoplasmataceae</taxon>
        <taxon>Mesoplasma</taxon>
    </lineage>
</organism>